<dbReference type="OMA" id="LERYQHH"/>
<dbReference type="OrthoDB" id="70224at2759"/>
<gene>
    <name evidence="3" type="ORF">PPERSA_06101</name>
</gene>
<evidence type="ECO:0000256" key="1">
    <source>
        <dbReference type="ARBA" id="ARBA00005703"/>
    </source>
</evidence>
<dbReference type="InParanoid" id="A0A0V0QVF5"/>
<keyword evidence="4" id="KW-1185">Reference proteome</keyword>
<name>A0A0V0QVF5_PSEPJ</name>
<dbReference type="AlphaFoldDB" id="A0A0V0QVF5"/>
<dbReference type="InterPro" id="IPR007085">
    <property type="entry name" value="DNA/pantothenate-metab_flavo_C"/>
</dbReference>
<evidence type="ECO:0000313" key="3">
    <source>
        <dbReference type="EMBL" id="KRX06219.1"/>
    </source>
</evidence>
<reference evidence="3 4" key="1">
    <citation type="journal article" date="2015" name="Sci. Rep.">
        <title>Genome of the facultative scuticociliatosis pathogen Pseudocohnilembus persalinus provides insight into its virulence through horizontal gene transfer.</title>
        <authorList>
            <person name="Xiong J."/>
            <person name="Wang G."/>
            <person name="Cheng J."/>
            <person name="Tian M."/>
            <person name="Pan X."/>
            <person name="Warren A."/>
            <person name="Jiang C."/>
            <person name="Yuan D."/>
            <person name="Miao W."/>
        </authorList>
    </citation>
    <scope>NUCLEOTIDE SEQUENCE [LARGE SCALE GENOMIC DNA]</scope>
    <source>
        <strain evidence="3">36N120E</strain>
    </source>
</reference>
<dbReference type="GO" id="GO:0015937">
    <property type="term" value="P:coenzyme A biosynthetic process"/>
    <property type="evidence" value="ECO:0007669"/>
    <property type="project" value="UniProtKB-ARBA"/>
</dbReference>
<comment type="similarity">
    <text evidence="1">Belongs to the PPC synthetase family.</text>
</comment>
<feature type="domain" description="DNA/pantothenate metabolism flavoprotein C-terminal" evidence="2">
    <location>
        <begin position="162"/>
        <end position="267"/>
    </location>
</feature>
<dbReference type="Gene3D" id="3.40.50.10300">
    <property type="entry name" value="CoaB-like"/>
    <property type="match status" value="1"/>
</dbReference>
<dbReference type="InterPro" id="IPR035929">
    <property type="entry name" value="CoaB-like_sf"/>
</dbReference>
<dbReference type="Proteomes" id="UP000054937">
    <property type="component" value="Unassembled WGS sequence"/>
</dbReference>
<dbReference type="PANTHER" id="PTHR12290">
    <property type="entry name" value="CORNICHON-RELATED"/>
    <property type="match status" value="1"/>
</dbReference>
<accession>A0A0V0QVF5</accession>
<sequence length="308" mass="36032">MDNKFEFNIQKFTDDEFSEQQKLQMQKAFQKLGEFINLNEKKQKIVCITSGGTSVPLENNTVRTLENFSTGQRGSLSAEQFLKEGYKVIFLYRENTKRPFLQELNLEDILNDFIVSNQGKIQDGQCLQNFIKVQNNLNKYKNHLFEIPFTSLQEYLVYVDKVCELFENIDRSILYLAAAVSDFYIPKEYLAEHKIQSQQFKSGECSFKLEMFNTPKLLGYYKNKAKNSVLISFKLETDQEILKEKALKSIENYNVDLVVSNLLQKRRDEVIIYKNNKESGKIDEIVIQRNPENAHIEELLIKKLVEIV</sequence>
<organism evidence="3 4">
    <name type="scientific">Pseudocohnilembus persalinus</name>
    <name type="common">Ciliate</name>
    <dbReference type="NCBI Taxonomy" id="266149"/>
    <lineage>
        <taxon>Eukaryota</taxon>
        <taxon>Sar</taxon>
        <taxon>Alveolata</taxon>
        <taxon>Ciliophora</taxon>
        <taxon>Intramacronucleata</taxon>
        <taxon>Oligohymenophorea</taxon>
        <taxon>Scuticociliatia</taxon>
        <taxon>Philasterida</taxon>
        <taxon>Pseudocohnilembidae</taxon>
        <taxon>Pseudocohnilembus</taxon>
    </lineage>
</organism>
<comment type="caution">
    <text evidence="3">The sequence shown here is derived from an EMBL/GenBank/DDBJ whole genome shotgun (WGS) entry which is preliminary data.</text>
</comment>
<evidence type="ECO:0000259" key="2">
    <source>
        <dbReference type="Pfam" id="PF04127"/>
    </source>
</evidence>
<dbReference type="SUPFAM" id="SSF102645">
    <property type="entry name" value="CoaB-like"/>
    <property type="match status" value="1"/>
</dbReference>
<evidence type="ECO:0000313" key="4">
    <source>
        <dbReference type="Proteomes" id="UP000054937"/>
    </source>
</evidence>
<dbReference type="GO" id="GO:0003824">
    <property type="term" value="F:catalytic activity"/>
    <property type="evidence" value="ECO:0007669"/>
    <property type="project" value="UniProtKB-ARBA"/>
</dbReference>
<dbReference type="EMBL" id="LDAU01000098">
    <property type="protein sequence ID" value="KRX06219.1"/>
    <property type="molecule type" value="Genomic_DNA"/>
</dbReference>
<dbReference type="FunCoup" id="A0A0V0QVF5">
    <property type="interactions" value="85"/>
</dbReference>
<dbReference type="Pfam" id="PF04127">
    <property type="entry name" value="DFP"/>
    <property type="match status" value="1"/>
</dbReference>
<protein>
    <submittedName>
        <fullName evidence="3">DNA/pantothenate metabolism flavoprotein, C-terminal</fullName>
    </submittedName>
</protein>
<proteinExistence type="inferred from homology"/>